<keyword evidence="2 5" id="KW-0547">Nucleotide-binding</keyword>
<evidence type="ECO:0000256" key="5">
    <source>
        <dbReference type="PROSITE-ProRule" id="PRU10141"/>
    </source>
</evidence>
<keyword evidence="9" id="KW-1185">Reference proteome</keyword>
<proteinExistence type="inferred from homology"/>
<dbReference type="PROSITE" id="PS00108">
    <property type="entry name" value="PROTEIN_KINASE_ST"/>
    <property type="match status" value="1"/>
</dbReference>
<evidence type="ECO:0000256" key="2">
    <source>
        <dbReference type="ARBA" id="ARBA00022741"/>
    </source>
</evidence>
<dbReference type="PANTHER" id="PTHR27005">
    <property type="entry name" value="WALL-ASSOCIATED RECEPTOR KINASE-LIKE 21"/>
    <property type="match status" value="1"/>
</dbReference>
<dbReference type="GO" id="GO:0003676">
    <property type="term" value="F:nucleic acid binding"/>
    <property type="evidence" value="ECO:0007669"/>
    <property type="project" value="InterPro"/>
</dbReference>
<feature type="domain" description="Protein kinase" evidence="7">
    <location>
        <begin position="83"/>
        <end position="369"/>
    </location>
</feature>
<dbReference type="GO" id="GO:0004674">
    <property type="term" value="F:protein serine/threonine kinase activity"/>
    <property type="evidence" value="ECO:0007669"/>
    <property type="project" value="UniProtKB-KW"/>
</dbReference>
<feature type="binding site" evidence="5">
    <location>
        <position position="112"/>
    </location>
    <ligand>
        <name>ATP</name>
        <dbReference type="ChEBI" id="CHEBI:30616"/>
    </ligand>
</feature>
<accession>A0A0D9ZXQ0</accession>
<evidence type="ECO:0000313" key="8">
    <source>
        <dbReference type="EnsemblPlants" id="OGLUM05G13210.1"/>
    </source>
</evidence>
<evidence type="ECO:0000256" key="3">
    <source>
        <dbReference type="ARBA" id="ARBA00022777"/>
    </source>
</evidence>
<comment type="similarity">
    <text evidence="6">Belongs to the protein kinase superfamily.</text>
</comment>
<evidence type="ECO:0000313" key="9">
    <source>
        <dbReference type="Proteomes" id="UP000026961"/>
    </source>
</evidence>
<dbReference type="InterPro" id="IPR008271">
    <property type="entry name" value="Ser/Thr_kinase_AS"/>
</dbReference>
<dbReference type="eggNOG" id="KOG1187">
    <property type="taxonomic scope" value="Eukaryota"/>
</dbReference>
<reference evidence="8" key="2">
    <citation type="submission" date="2018-05" db="EMBL/GenBank/DDBJ databases">
        <title>OgluRS3 (Oryza glumaepatula Reference Sequence Version 3).</title>
        <authorList>
            <person name="Zhang J."/>
            <person name="Kudrna D."/>
            <person name="Lee S."/>
            <person name="Talag J."/>
            <person name="Welchert J."/>
            <person name="Wing R.A."/>
        </authorList>
    </citation>
    <scope>NUCLEOTIDE SEQUENCE [LARGE SCALE GENOMIC DNA]</scope>
</reference>
<dbReference type="Pfam" id="PF13456">
    <property type="entry name" value="RVT_3"/>
    <property type="match status" value="1"/>
</dbReference>
<organism evidence="8">
    <name type="scientific">Oryza glumipatula</name>
    <dbReference type="NCBI Taxonomy" id="40148"/>
    <lineage>
        <taxon>Eukaryota</taxon>
        <taxon>Viridiplantae</taxon>
        <taxon>Streptophyta</taxon>
        <taxon>Embryophyta</taxon>
        <taxon>Tracheophyta</taxon>
        <taxon>Spermatophyta</taxon>
        <taxon>Magnoliopsida</taxon>
        <taxon>Liliopsida</taxon>
        <taxon>Poales</taxon>
        <taxon>Poaceae</taxon>
        <taxon>BOP clade</taxon>
        <taxon>Oryzoideae</taxon>
        <taxon>Oryzeae</taxon>
        <taxon>Oryzinae</taxon>
        <taxon>Oryza</taxon>
    </lineage>
</organism>
<dbReference type="InterPro" id="IPR000719">
    <property type="entry name" value="Prot_kinase_dom"/>
</dbReference>
<dbReference type="AlphaFoldDB" id="A0A0D9ZXQ0"/>
<reference evidence="8" key="1">
    <citation type="submission" date="2015-04" db="UniProtKB">
        <authorList>
            <consortium name="EnsemblPlants"/>
        </authorList>
    </citation>
    <scope>IDENTIFICATION</scope>
</reference>
<dbReference type="InterPro" id="IPR002156">
    <property type="entry name" value="RNaseH_domain"/>
</dbReference>
<dbReference type="Gene3D" id="1.10.510.10">
    <property type="entry name" value="Transferase(Phosphotransferase) domain 1"/>
    <property type="match status" value="1"/>
</dbReference>
<evidence type="ECO:0000256" key="6">
    <source>
        <dbReference type="RuleBase" id="RU000304"/>
    </source>
</evidence>
<dbReference type="GO" id="GO:0005524">
    <property type="term" value="F:ATP binding"/>
    <property type="evidence" value="ECO:0007669"/>
    <property type="project" value="UniProtKB-UniRule"/>
</dbReference>
<dbReference type="GO" id="GO:0005886">
    <property type="term" value="C:plasma membrane"/>
    <property type="evidence" value="ECO:0007669"/>
    <property type="project" value="TreeGrafter"/>
</dbReference>
<dbReference type="SUPFAM" id="SSF56112">
    <property type="entry name" value="Protein kinase-like (PK-like)"/>
    <property type="match status" value="1"/>
</dbReference>
<dbReference type="HOGENOM" id="CLU_000288_28_0_1"/>
<evidence type="ECO:0000256" key="4">
    <source>
        <dbReference type="ARBA" id="ARBA00022840"/>
    </source>
</evidence>
<evidence type="ECO:0000259" key="7">
    <source>
        <dbReference type="PROSITE" id="PS50011"/>
    </source>
</evidence>
<keyword evidence="6" id="KW-0723">Serine/threonine-protein kinase</keyword>
<protein>
    <recommendedName>
        <fullName evidence="7">Protein kinase domain-containing protein</fullName>
    </recommendedName>
</protein>
<dbReference type="SMART" id="SM00220">
    <property type="entry name" value="S_TKc"/>
    <property type="match status" value="1"/>
</dbReference>
<dbReference type="InterPro" id="IPR045274">
    <property type="entry name" value="WAK-like"/>
</dbReference>
<dbReference type="GO" id="GO:0004523">
    <property type="term" value="F:RNA-DNA hybrid ribonuclease activity"/>
    <property type="evidence" value="ECO:0007669"/>
    <property type="project" value="InterPro"/>
</dbReference>
<keyword evidence="1" id="KW-0808">Transferase</keyword>
<keyword evidence="3" id="KW-0418">Kinase</keyword>
<dbReference type="PANTHER" id="PTHR27005:SF363">
    <property type="entry name" value="OS07G0494300 PROTEIN"/>
    <property type="match status" value="1"/>
</dbReference>
<dbReference type="GO" id="GO:0007166">
    <property type="term" value="P:cell surface receptor signaling pathway"/>
    <property type="evidence" value="ECO:0007669"/>
    <property type="project" value="InterPro"/>
</dbReference>
<dbReference type="InterPro" id="IPR017441">
    <property type="entry name" value="Protein_kinase_ATP_BS"/>
</dbReference>
<dbReference type="InterPro" id="IPR011009">
    <property type="entry name" value="Kinase-like_dom_sf"/>
</dbReference>
<sequence>MSEPSQRRARSTTRGICELSRWIAAGRIILLWSSLRTSLQISSKAINEKDKWTPINKHNIKKMILEGSLTTTTFPFPAKKKKKNYNIPIGKGGFGEVYKCYLDGGSPVAVKKYICQNSKEGFAKEITVHGQINHKNVVRLLGYCAEENASMIVIEFISGGNLRDLQDNDNPIPLDARLSIGVECAEALAYTHSSMYQPVIHGDIKPDNILLDNNLGARLSDFRISRLVSNMDKTQYTVYVKGSRIFRVVLLEMITRAKASENGISTGLVKNFTKALGEGNQKTAMMFDVGVANKSDMKARAMIRGLRFALACFIERLVVEGDDLVLVQLIRGEETQTRIPAAMQEEILNLLRCFAEVDLEMNKVMHQWTHGDEQGEGGIANSSGSIEEDKYWTEEMERWITIGRPT</sequence>
<dbReference type="PROSITE" id="PS00107">
    <property type="entry name" value="PROTEIN_KINASE_ATP"/>
    <property type="match status" value="1"/>
</dbReference>
<evidence type="ECO:0000256" key="1">
    <source>
        <dbReference type="ARBA" id="ARBA00022679"/>
    </source>
</evidence>
<dbReference type="Proteomes" id="UP000026961">
    <property type="component" value="Chromosome 5"/>
</dbReference>
<dbReference type="Gramene" id="OGLUM05G13210.1">
    <property type="protein sequence ID" value="OGLUM05G13210.1"/>
    <property type="gene ID" value="OGLUM05G13210"/>
</dbReference>
<dbReference type="STRING" id="40148.A0A0D9ZXQ0"/>
<dbReference type="PROSITE" id="PS50011">
    <property type="entry name" value="PROTEIN_KINASE_DOM"/>
    <property type="match status" value="1"/>
</dbReference>
<dbReference type="Pfam" id="PF00069">
    <property type="entry name" value="Pkinase"/>
    <property type="match status" value="1"/>
</dbReference>
<name>A0A0D9ZXQ0_9ORYZ</name>
<dbReference type="EnsemblPlants" id="OGLUM05G13210.1">
    <property type="protein sequence ID" value="OGLUM05G13210.1"/>
    <property type="gene ID" value="OGLUM05G13210"/>
</dbReference>
<keyword evidence="4 5" id="KW-0067">ATP-binding</keyword>